<dbReference type="GO" id="GO:0003700">
    <property type="term" value="F:DNA-binding transcription factor activity"/>
    <property type="evidence" value="ECO:0007669"/>
    <property type="project" value="TreeGrafter"/>
</dbReference>
<protein>
    <submittedName>
        <fullName evidence="5">Crp/Fnr family transcriptional regulator</fullName>
    </submittedName>
</protein>
<evidence type="ECO:0000256" key="1">
    <source>
        <dbReference type="ARBA" id="ARBA00023015"/>
    </source>
</evidence>
<dbReference type="GO" id="GO:0003677">
    <property type="term" value="F:DNA binding"/>
    <property type="evidence" value="ECO:0007669"/>
    <property type="project" value="UniProtKB-KW"/>
</dbReference>
<dbReference type="InterPro" id="IPR036390">
    <property type="entry name" value="WH_DNA-bd_sf"/>
</dbReference>
<evidence type="ECO:0000259" key="4">
    <source>
        <dbReference type="PROSITE" id="PS50042"/>
    </source>
</evidence>
<dbReference type="SUPFAM" id="SSF51206">
    <property type="entry name" value="cAMP-binding domain-like"/>
    <property type="match status" value="1"/>
</dbReference>
<dbReference type="PROSITE" id="PS50042">
    <property type="entry name" value="CNMP_BINDING_3"/>
    <property type="match status" value="1"/>
</dbReference>
<gene>
    <name evidence="5" type="ORF">DVR12_19775</name>
</gene>
<dbReference type="SUPFAM" id="SSF46785">
    <property type="entry name" value="Winged helix' DNA-binding domain"/>
    <property type="match status" value="1"/>
</dbReference>
<dbReference type="Gene3D" id="2.60.120.10">
    <property type="entry name" value="Jelly Rolls"/>
    <property type="match status" value="1"/>
</dbReference>
<evidence type="ECO:0000256" key="2">
    <source>
        <dbReference type="ARBA" id="ARBA00023125"/>
    </source>
</evidence>
<dbReference type="Pfam" id="PF00027">
    <property type="entry name" value="cNMP_binding"/>
    <property type="match status" value="1"/>
</dbReference>
<evidence type="ECO:0000313" key="6">
    <source>
        <dbReference type="Proteomes" id="UP000260644"/>
    </source>
</evidence>
<dbReference type="PANTHER" id="PTHR24567:SF26">
    <property type="entry name" value="REGULATORY PROTEIN YEIL"/>
    <property type="match status" value="1"/>
</dbReference>
<organism evidence="5 6">
    <name type="scientific">Chitinophaga silvatica</name>
    <dbReference type="NCBI Taxonomy" id="2282649"/>
    <lineage>
        <taxon>Bacteria</taxon>
        <taxon>Pseudomonadati</taxon>
        <taxon>Bacteroidota</taxon>
        <taxon>Chitinophagia</taxon>
        <taxon>Chitinophagales</taxon>
        <taxon>Chitinophagaceae</taxon>
        <taxon>Chitinophaga</taxon>
    </lineage>
</organism>
<dbReference type="SMART" id="SM00100">
    <property type="entry name" value="cNMP"/>
    <property type="match status" value="1"/>
</dbReference>
<comment type="caution">
    <text evidence="5">The sequence shown here is derived from an EMBL/GenBank/DDBJ whole genome shotgun (WGS) entry which is preliminary data.</text>
</comment>
<keyword evidence="3" id="KW-0804">Transcription</keyword>
<evidence type="ECO:0000256" key="3">
    <source>
        <dbReference type="ARBA" id="ARBA00023163"/>
    </source>
</evidence>
<accession>A0A3E1Y5F6</accession>
<dbReference type="Pfam" id="PF13545">
    <property type="entry name" value="HTH_Crp_2"/>
    <property type="match status" value="1"/>
</dbReference>
<dbReference type="InterPro" id="IPR014710">
    <property type="entry name" value="RmlC-like_jellyroll"/>
</dbReference>
<keyword evidence="1" id="KW-0805">Transcription regulation</keyword>
<proteinExistence type="predicted"/>
<dbReference type="GO" id="GO:0005829">
    <property type="term" value="C:cytosol"/>
    <property type="evidence" value="ECO:0007669"/>
    <property type="project" value="TreeGrafter"/>
</dbReference>
<keyword evidence="6" id="KW-1185">Reference proteome</keyword>
<dbReference type="InterPro" id="IPR050397">
    <property type="entry name" value="Env_Response_Regulators"/>
</dbReference>
<name>A0A3E1Y5F6_9BACT</name>
<dbReference type="InterPro" id="IPR000595">
    <property type="entry name" value="cNMP-bd_dom"/>
</dbReference>
<keyword evidence="2" id="KW-0238">DNA-binding</keyword>
<dbReference type="InterPro" id="IPR012318">
    <property type="entry name" value="HTH_CRP"/>
</dbReference>
<dbReference type="InterPro" id="IPR018490">
    <property type="entry name" value="cNMP-bd_dom_sf"/>
</dbReference>
<sequence>MNHLIFTFLECKCNFQIKKNWDNCPFTDMLRTNLPLLNFIEEYSQQHSGVETRTYTAGQTFIQQGSEITTVQFLVSGITKCYILEENGKDYIFEFLGKGEVVGDIEAIRQEKCLCNITAITEVQTLVIHRSLFNSLLQNYPAFNAMIMQELATRISQTCTRSAYQQLYPVEYALLRVLTLENEQQIFLSKKDLAAYLGITLRSFNRTVKQLRQEKILDAEELQLGISRQALLKILNQFDE</sequence>
<dbReference type="Proteomes" id="UP000260644">
    <property type="component" value="Unassembled WGS sequence"/>
</dbReference>
<dbReference type="CDD" id="cd00038">
    <property type="entry name" value="CAP_ED"/>
    <property type="match status" value="1"/>
</dbReference>
<evidence type="ECO:0000313" key="5">
    <source>
        <dbReference type="EMBL" id="RFS19969.1"/>
    </source>
</evidence>
<feature type="domain" description="Cyclic nucleotide-binding" evidence="4">
    <location>
        <begin position="50"/>
        <end position="154"/>
    </location>
</feature>
<reference evidence="5 6" key="1">
    <citation type="submission" date="2018-07" db="EMBL/GenBank/DDBJ databases">
        <title>Chitinophaga K2CV101002-2 sp. nov., isolated from a monsoon evergreen broad-leaved forest soil.</title>
        <authorList>
            <person name="Lv Y."/>
        </authorList>
    </citation>
    <scope>NUCLEOTIDE SEQUENCE [LARGE SCALE GENOMIC DNA]</scope>
    <source>
        <strain evidence="5 6">GDMCC 1.1288</strain>
    </source>
</reference>
<dbReference type="AlphaFoldDB" id="A0A3E1Y5F6"/>
<dbReference type="PANTHER" id="PTHR24567">
    <property type="entry name" value="CRP FAMILY TRANSCRIPTIONAL REGULATORY PROTEIN"/>
    <property type="match status" value="1"/>
</dbReference>
<dbReference type="SMART" id="SM00419">
    <property type="entry name" value="HTH_CRP"/>
    <property type="match status" value="1"/>
</dbReference>
<dbReference type="EMBL" id="QPMM01000011">
    <property type="protein sequence ID" value="RFS19969.1"/>
    <property type="molecule type" value="Genomic_DNA"/>
</dbReference>